<dbReference type="STRING" id="1837282.A6F49_08250"/>
<evidence type="ECO:0008006" key="3">
    <source>
        <dbReference type="Google" id="ProtNLM"/>
    </source>
</evidence>
<accession>A0A1B7M0W3</accession>
<evidence type="ECO:0000313" key="1">
    <source>
        <dbReference type="EMBL" id="OAV61883.1"/>
    </source>
</evidence>
<keyword evidence="2" id="KW-1185">Reference proteome</keyword>
<evidence type="ECO:0000313" key="2">
    <source>
        <dbReference type="Proteomes" id="UP000078292"/>
    </source>
</evidence>
<name>A0A1B7M0W3_9MICC</name>
<dbReference type="Gene3D" id="3.10.450.590">
    <property type="match status" value="1"/>
</dbReference>
<organism evidence="1 2">
    <name type="scientific">Enteractinococcus helveticum</name>
    <dbReference type="NCBI Taxonomy" id="1837282"/>
    <lineage>
        <taxon>Bacteria</taxon>
        <taxon>Bacillati</taxon>
        <taxon>Actinomycetota</taxon>
        <taxon>Actinomycetes</taxon>
        <taxon>Micrococcales</taxon>
        <taxon>Micrococcaceae</taxon>
    </lineage>
</organism>
<dbReference type="AlphaFoldDB" id="A0A1B7M0W3"/>
<comment type="caution">
    <text evidence="1">The sequence shown here is derived from an EMBL/GenBank/DDBJ whole genome shotgun (WGS) entry which is preliminary data.</text>
</comment>
<proteinExistence type="predicted"/>
<dbReference type="RefSeq" id="WP_043057393.1">
    <property type="nucleotide sequence ID" value="NZ_LXEY01000015.1"/>
</dbReference>
<protein>
    <recommendedName>
        <fullName evidence="3">DUF3887 domain-containing protein</fullName>
    </recommendedName>
</protein>
<dbReference type="OrthoDB" id="3579809at2"/>
<gene>
    <name evidence="1" type="ORF">A6F49_08250</name>
</gene>
<dbReference type="EMBL" id="LXEY01000015">
    <property type="protein sequence ID" value="OAV61883.1"/>
    <property type="molecule type" value="Genomic_DNA"/>
</dbReference>
<reference evidence="1 2" key="1">
    <citation type="submission" date="2016-04" db="EMBL/GenBank/DDBJ databases">
        <title>First whole genome shotgun sequence of the bacterium Enteractinococcus sp. strain UASWS1574.</title>
        <authorList>
            <person name="Crovadore J."/>
            <person name="Chablais R."/>
            <person name="Lefort F."/>
        </authorList>
    </citation>
    <scope>NUCLEOTIDE SEQUENCE [LARGE SCALE GENOMIC DNA]</scope>
    <source>
        <strain evidence="1 2">UASWS1574</strain>
    </source>
</reference>
<sequence length="188" mass="20505">MDPILQAQEEIDKAKAHLHAAVQQARAAGRTWADIGEVLGISRQAAFKRFGEVINPANGQRITGVPMSIAVIQQLTEKVFDLIAEAKYEELEQLMHPEVREELPASLIAETWASVLAEVGAKESYSDTHVVLPGGERVEEDTAMLGNVVGVTAIQHEAGEMMGRVAVDEQQRVVGILIVTPDYEPLPF</sequence>
<dbReference type="Proteomes" id="UP000078292">
    <property type="component" value="Unassembled WGS sequence"/>
</dbReference>